<organism evidence="11 12">
    <name type="scientific">Saccoglossus kowalevskii</name>
    <name type="common">Acorn worm</name>
    <dbReference type="NCBI Taxonomy" id="10224"/>
    <lineage>
        <taxon>Eukaryota</taxon>
        <taxon>Metazoa</taxon>
        <taxon>Hemichordata</taxon>
        <taxon>Enteropneusta</taxon>
        <taxon>Harrimaniidae</taxon>
        <taxon>Saccoglossus</taxon>
    </lineage>
</organism>
<evidence type="ECO:0000313" key="11">
    <source>
        <dbReference type="Proteomes" id="UP000694865"/>
    </source>
</evidence>
<keyword evidence="10" id="KW-0732">Signal</keyword>
<keyword evidence="5" id="KW-0812">Transmembrane</keyword>
<evidence type="ECO:0000256" key="4">
    <source>
        <dbReference type="ARBA" id="ARBA00022502"/>
    </source>
</evidence>
<evidence type="ECO:0000256" key="8">
    <source>
        <dbReference type="ARBA" id="ARBA00023136"/>
    </source>
</evidence>
<keyword evidence="6 10" id="KW-0256">Endoplasmic reticulum</keyword>
<keyword evidence="4 10" id="KW-0337">GPI-anchor biosynthesis</keyword>
<evidence type="ECO:0000256" key="5">
    <source>
        <dbReference type="ARBA" id="ARBA00022692"/>
    </source>
</evidence>
<evidence type="ECO:0000313" key="12">
    <source>
        <dbReference type="RefSeq" id="XP_006812849.1"/>
    </source>
</evidence>
<dbReference type="Pfam" id="PF08320">
    <property type="entry name" value="PIG-X"/>
    <property type="match status" value="1"/>
</dbReference>
<protein>
    <recommendedName>
        <fullName evidence="10">Phosphatidylinositol-glycan biosynthesis class X protein</fullName>
    </recommendedName>
</protein>
<dbReference type="Proteomes" id="UP000694865">
    <property type="component" value="Unplaced"/>
</dbReference>
<evidence type="ECO:0000256" key="1">
    <source>
        <dbReference type="ARBA" id="ARBA00004389"/>
    </source>
</evidence>
<comment type="similarity">
    <text evidence="3 10">Belongs to the PIGX family.</text>
</comment>
<comment type="function">
    <text evidence="10">Stabilizing subunit of the glycosylphosphatidylinositol-mannosyltransferase I complex which catalyzes the transfer of the first mannose, via an alpha-1,4 bond from a dolichol-phosphate-mannose (Dol-P-Man) to the glucosaminyl acyl phosphatidylinositol (GlcN-(acyl)PI) intermediate to generate alpha-D-Man-(1-&gt;4)-alpha-D-GlcN-(1-&gt;6)-(1-radyl,2-acyl-sn-glycero-3-phospho)-2-acyl-inositol and participates in the sixth step of the glycosylphosphatidylinositol-anchor biosynthesis. Probably acts by stabilizing the mannosyltransferase PIGM.</text>
</comment>
<evidence type="ECO:0000256" key="3">
    <source>
        <dbReference type="ARBA" id="ARBA00010345"/>
    </source>
</evidence>
<keyword evidence="9" id="KW-0325">Glycoprotein</keyword>
<keyword evidence="11" id="KW-1185">Reference proteome</keyword>
<dbReference type="RefSeq" id="XP_006812849.1">
    <property type="nucleotide sequence ID" value="XM_006812786.1"/>
</dbReference>
<comment type="subcellular location">
    <subcellularLocation>
        <location evidence="1 10">Endoplasmic reticulum membrane</location>
        <topology evidence="1 10">Single-pass membrane protein</topology>
    </subcellularLocation>
</comment>
<reference evidence="12" key="1">
    <citation type="submission" date="2025-08" db="UniProtKB">
        <authorList>
            <consortium name="RefSeq"/>
        </authorList>
    </citation>
    <scope>IDENTIFICATION</scope>
    <source>
        <tissue evidence="12">Testes</tissue>
    </source>
</reference>
<feature type="chain" id="PRO_5045008659" description="Phosphatidylinositol-glycan biosynthesis class X protein" evidence="10">
    <location>
        <begin position="24"/>
        <end position="113"/>
    </location>
</feature>
<proteinExistence type="inferred from homology"/>
<feature type="signal peptide" evidence="10">
    <location>
        <begin position="1"/>
        <end position="23"/>
    </location>
</feature>
<keyword evidence="7" id="KW-1133">Transmembrane helix</keyword>
<evidence type="ECO:0000256" key="9">
    <source>
        <dbReference type="ARBA" id="ARBA00023180"/>
    </source>
</evidence>
<name>A0ABM0LYK8_SACKO</name>
<evidence type="ECO:0000256" key="2">
    <source>
        <dbReference type="ARBA" id="ARBA00004687"/>
    </source>
</evidence>
<evidence type="ECO:0000256" key="7">
    <source>
        <dbReference type="ARBA" id="ARBA00022989"/>
    </source>
</evidence>
<dbReference type="GeneID" id="102810118"/>
<evidence type="ECO:0000256" key="10">
    <source>
        <dbReference type="RuleBase" id="RU366056"/>
    </source>
</evidence>
<feature type="non-terminal residue" evidence="12">
    <location>
        <position position="113"/>
    </location>
</feature>
<evidence type="ECO:0000256" key="6">
    <source>
        <dbReference type="ARBA" id="ARBA00022824"/>
    </source>
</evidence>
<dbReference type="InterPro" id="IPR013233">
    <property type="entry name" value="PIG-X/PBN1"/>
</dbReference>
<sequence length="113" mass="12947">MMLFRGTILLFTLLSFTIMQVQCASQHVVNRQSNPDLKGNRKVQCIENVEVIDVQRKSSNNGFHRDVLTEVKISALSNSECHLLQVEHLPSTIYIDIYQIESRHSETKVQPAH</sequence>
<accession>A0ABM0LYK8</accession>
<comment type="pathway">
    <text evidence="2 10">Glycolipid biosynthesis; glycosylphosphatidylinositol-anchor biosynthesis.</text>
</comment>
<gene>
    <name evidence="12" type="primary">LOC102810118</name>
</gene>
<keyword evidence="8" id="KW-0472">Membrane</keyword>